<feature type="compositionally biased region" description="Low complexity" evidence="1">
    <location>
        <begin position="62"/>
        <end position="74"/>
    </location>
</feature>
<gene>
    <name evidence="2" type="ORF">ILYODFUR_007898</name>
</gene>
<organism evidence="2 3">
    <name type="scientific">Ilyodon furcidens</name>
    <name type="common">goldbreast splitfin</name>
    <dbReference type="NCBI Taxonomy" id="33524"/>
    <lineage>
        <taxon>Eukaryota</taxon>
        <taxon>Metazoa</taxon>
        <taxon>Chordata</taxon>
        <taxon>Craniata</taxon>
        <taxon>Vertebrata</taxon>
        <taxon>Euteleostomi</taxon>
        <taxon>Actinopterygii</taxon>
        <taxon>Neopterygii</taxon>
        <taxon>Teleostei</taxon>
        <taxon>Neoteleostei</taxon>
        <taxon>Acanthomorphata</taxon>
        <taxon>Ovalentaria</taxon>
        <taxon>Atherinomorphae</taxon>
        <taxon>Cyprinodontiformes</taxon>
        <taxon>Goodeidae</taxon>
        <taxon>Ilyodon</taxon>
    </lineage>
</organism>
<proteinExistence type="predicted"/>
<feature type="compositionally biased region" description="Polar residues" evidence="1">
    <location>
        <begin position="92"/>
        <end position="105"/>
    </location>
</feature>
<dbReference type="EMBL" id="JAHRIQ010058444">
    <property type="protein sequence ID" value="MEQ2239771.1"/>
    <property type="molecule type" value="Genomic_DNA"/>
</dbReference>
<feature type="region of interest" description="Disordered" evidence="1">
    <location>
        <begin position="51"/>
        <end position="105"/>
    </location>
</feature>
<sequence length="105" mass="11473">MFGRFVWVKSSGSHLKKTKKKTGNPFKSVSAAGLTSHNKRHLQTVQMQMFDETPSEEWQQRSCSDTSSSSSAESPVLLQSHAGGQNLGLGQGSTSPTAINRWTTF</sequence>
<keyword evidence="3" id="KW-1185">Reference proteome</keyword>
<reference evidence="2 3" key="1">
    <citation type="submission" date="2021-06" db="EMBL/GenBank/DDBJ databases">
        <authorList>
            <person name="Palmer J.M."/>
        </authorList>
    </citation>
    <scope>NUCLEOTIDE SEQUENCE [LARGE SCALE GENOMIC DNA]</scope>
    <source>
        <strain evidence="3">if_2019</strain>
        <tissue evidence="2">Muscle</tissue>
    </source>
</reference>
<comment type="caution">
    <text evidence="2">The sequence shown here is derived from an EMBL/GenBank/DDBJ whole genome shotgun (WGS) entry which is preliminary data.</text>
</comment>
<protein>
    <submittedName>
        <fullName evidence="2">Uncharacterized protein</fullName>
    </submittedName>
</protein>
<evidence type="ECO:0000313" key="2">
    <source>
        <dbReference type="EMBL" id="MEQ2239771.1"/>
    </source>
</evidence>
<name>A0ABV0U4W6_9TELE</name>
<dbReference type="Proteomes" id="UP001482620">
    <property type="component" value="Unassembled WGS sequence"/>
</dbReference>
<feature type="region of interest" description="Disordered" evidence="1">
    <location>
        <begin position="1"/>
        <end position="35"/>
    </location>
</feature>
<evidence type="ECO:0000313" key="3">
    <source>
        <dbReference type="Proteomes" id="UP001482620"/>
    </source>
</evidence>
<accession>A0ABV0U4W6</accession>
<evidence type="ECO:0000256" key="1">
    <source>
        <dbReference type="SAM" id="MobiDB-lite"/>
    </source>
</evidence>